<keyword evidence="3" id="KW-0540">Nuclease</keyword>
<dbReference type="InterPro" id="IPR002730">
    <property type="entry name" value="Rpp29/RNP1"/>
</dbReference>
<evidence type="ECO:0000256" key="4">
    <source>
        <dbReference type="ARBA" id="ARBA00022759"/>
    </source>
</evidence>
<evidence type="ECO:0000256" key="1">
    <source>
        <dbReference type="ARBA" id="ARBA00022490"/>
    </source>
</evidence>
<keyword evidence="5 6" id="KW-0378">Hydrolase</keyword>
<dbReference type="Gene3D" id="2.30.30.210">
    <property type="entry name" value="Ribonuclease P/MRP, subunit p29"/>
    <property type="match status" value="1"/>
</dbReference>
<dbReference type="GO" id="GO:0030677">
    <property type="term" value="C:ribonuclease P complex"/>
    <property type="evidence" value="ECO:0007669"/>
    <property type="project" value="InterPro"/>
</dbReference>
<dbReference type="InterPro" id="IPR023534">
    <property type="entry name" value="Rof/RNase_P-like"/>
</dbReference>
<dbReference type="EMBL" id="LNQE01001659">
    <property type="protein sequence ID" value="KUG14451.1"/>
    <property type="molecule type" value="Genomic_DNA"/>
</dbReference>
<dbReference type="EC" id="3.1.26.5" evidence="6"/>
<keyword evidence="1" id="KW-0963">Cytoplasm</keyword>
<dbReference type="SUPFAM" id="SSF101744">
    <property type="entry name" value="Rof/RNase P subunit-like"/>
    <property type="match status" value="1"/>
</dbReference>
<name>A0A0W8F249_9ZZZZ</name>
<evidence type="ECO:0000256" key="2">
    <source>
        <dbReference type="ARBA" id="ARBA00022694"/>
    </source>
</evidence>
<sequence>MIAPRNILRHELTGLDVSVIGAANPSHVNMSGRIIEETKNTLLIRTSRGDKRVQKHQSCFRITLPDGTPLAIDGSALATAPERRITQNIKIRGI</sequence>
<dbReference type="Pfam" id="PF01868">
    <property type="entry name" value="RNase_P-MRP_p29"/>
    <property type="match status" value="1"/>
</dbReference>
<reference evidence="6" key="1">
    <citation type="journal article" date="2015" name="Proc. Natl. Acad. Sci. U.S.A.">
        <title>Networks of energetic and metabolic interactions define dynamics in microbial communities.</title>
        <authorList>
            <person name="Embree M."/>
            <person name="Liu J.K."/>
            <person name="Al-Bassam M.M."/>
            <person name="Zengler K."/>
        </authorList>
    </citation>
    <scope>NUCLEOTIDE SEQUENCE</scope>
</reference>
<dbReference type="GO" id="GO:0001682">
    <property type="term" value="P:tRNA 5'-leader removal"/>
    <property type="evidence" value="ECO:0007669"/>
    <property type="project" value="InterPro"/>
</dbReference>
<proteinExistence type="inferred from homology"/>
<dbReference type="AlphaFoldDB" id="A0A0W8F249"/>
<protein>
    <submittedName>
        <fullName evidence="6">Ribonuclease p protein component 1</fullName>
        <ecNumber evidence="6">3.1.26.5</ecNumber>
    </submittedName>
</protein>
<accession>A0A0W8F249</accession>
<keyword evidence="2" id="KW-0819">tRNA processing</keyword>
<comment type="caution">
    <text evidence="6">The sequence shown here is derived from an EMBL/GenBank/DDBJ whole genome shotgun (WGS) entry which is preliminary data.</text>
</comment>
<gene>
    <name evidence="6" type="ORF">ASZ90_015907</name>
</gene>
<evidence type="ECO:0000256" key="3">
    <source>
        <dbReference type="ARBA" id="ARBA00022722"/>
    </source>
</evidence>
<dbReference type="InterPro" id="IPR023538">
    <property type="entry name" value="RNP1"/>
</dbReference>
<dbReference type="HAMAP" id="MF_00754">
    <property type="entry name" value="RNase_P_1"/>
    <property type="match status" value="1"/>
</dbReference>
<dbReference type="SMART" id="SM00538">
    <property type="entry name" value="POP4"/>
    <property type="match status" value="1"/>
</dbReference>
<dbReference type="GO" id="GO:0004526">
    <property type="term" value="F:ribonuclease P activity"/>
    <property type="evidence" value="ECO:0007669"/>
    <property type="project" value="UniProtKB-EC"/>
</dbReference>
<organism evidence="6">
    <name type="scientific">hydrocarbon metagenome</name>
    <dbReference type="NCBI Taxonomy" id="938273"/>
    <lineage>
        <taxon>unclassified sequences</taxon>
        <taxon>metagenomes</taxon>
        <taxon>ecological metagenomes</taxon>
    </lineage>
</organism>
<dbReference type="InterPro" id="IPR036980">
    <property type="entry name" value="RNase_P/MRP_Rpp29_sf"/>
</dbReference>
<evidence type="ECO:0000256" key="5">
    <source>
        <dbReference type="ARBA" id="ARBA00022801"/>
    </source>
</evidence>
<keyword evidence="4" id="KW-0255">Endonuclease</keyword>
<evidence type="ECO:0000313" key="6">
    <source>
        <dbReference type="EMBL" id="KUG14451.1"/>
    </source>
</evidence>
<dbReference type="GO" id="GO:0003723">
    <property type="term" value="F:RNA binding"/>
    <property type="evidence" value="ECO:0007669"/>
    <property type="project" value="InterPro"/>
</dbReference>